<feature type="transmembrane region" description="Helical" evidence="2">
    <location>
        <begin position="39"/>
        <end position="60"/>
    </location>
</feature>
<dbReference type="RefSeq" id="XP_047781365.1">
    <property type="nucleotide sequence ID" value="XM_047918678.1"/>
</dbReference>
<keyword evidence="2" id="KW-0812">Transmembrane</keyword>
<accession>A0ABQ8KMV5</accession>
<dbReference type="EMBL" id="JADCUA010000005">
    <property type="protein sequence ID" value="KAH9839715.1"/>
    <property type="molecule type" value="Genomic_DNA"/>
</dbReference>
<feature type="region of interest" description="Disordered" evidence="1">
    <location>
        <begin position="103"/>
        <end position="155"/>
    </location>
</feature>
<gene>
    <name evidence="3" type="ORF">C8Q71DRAFT_460234</name>
</gene>
<feature type="compositionally biased region" description="Polar residues" evidence="1">
    <location>
        <begin position="127"/>
        <end position="155"/>
    </location>
</feature>
<evidence type="ECO:0000313" key="4">
    <source>
        <dbReference type="Proteomes" id="UP000814176"/>
    </source>
</evidence>
<name>A0ABQ8KMV5_9APHY</name>
<keyword evidence="2" id="KW-0472">Membrane</keyword>
<evidence type="ECO:0000256" key="2">
    <source>
        <dbReference type="SAM" id="Phobius"/>
    </source>
</evidence>
<reference evidence="3 4" key="1">
    <citation type="journal article" date="2021" name="Environ. Microbiol.">
        <title>Gene family expansions and transcriptome signatures uncover fungal adaptations to wood decay.</title>
        <authorList>
            <person name="Hage H."/>
            <person name="Miyauchi S."/>
            <person name="Viragh M."/>
            <person name="Drula E."/>
            <person name="Min B."/>
            <person name="Chaduli D."/>
            <person name="Navarro D."/>
            <person name="Favel A."/>
            <person name="Norest M."/>
            <person name="Lesage-Meessen L."/>
            <person name="Balint B."/>
            <person name="Merenyi Z."/>
            <person name="de Eugenio L."/>
            <person name="Morin E."/>
            <person name="Martinez A.T."/>
            <person name="Baldrian P."/>
            <person name="Stursova M."/>
            <person name="Martinez M.J."/>
            <person name="Novotny C."/>
            <person name="Magnuson J.K."/>
            <person name="Spatafora J.W."/>
            <person name="Maurice S."/>
            <person name="Pangilinan J."/>
            <person name="Andreopoulos W."/>
            <person name="LaButti K."/>
            <person name="Hundley H."/>
            <person name="Na H."/>
            <person name="Kuo A."/>
            <person name="Barry K."/>
            <person name="Lipzen A."/>
            <person name="Henrissat B."/>
            <person name="Riley R."/>
            <person name="Ahrendt S."/>
            <person name="Nagy L.G."/>
            <person name="Grigoriev I.V."/>
            <person name="Martin F."/>
            <person name="Rosso M.N."/>
        </authorList>
    </citation>
    <scope>NUCLEOTIDE SEQUENCE [LARGE SCALE GENOMIC DNA]</scope>
    <source>
        <strain evidence="3 4">CIRM-BRFM 1785</strain>
    </source>
</reference>
<dbReference type="GeneID" id="71999410"/>
<sequence length="220" mass="23406">MSHPAAKSSLSPQLAATTILDWLKPPRGEALARLRTNGLGLLTLTVLTNLLPLPSPWVAIATVRKNLPVSTFYYGLCALEVLVLAILGLNILQASYALKYPRAQAAPPPPPPSPKANHASPRKWHLSNLSPNPSPQRQKSFNYAPSPASTPSRTLNYTIPPSAALGYDTSFTSSIGSVPGSPASPLAGYRGRHSVASGRAFDGSLLVRLAHENSDEDEDE</sequence>
<comment type="caution">
    <text evidence="3">The sequence shown here is derived from an EMBL/GenBank/DDBJ whole genome shotgun (WGS) entry which is preliminary data.</text>
</comment>
<keyword evidence="2" id="KW-1133">Transmembrane helix</keyword>
<protein>
    <submittedName>
        <fullName evidence="3">Uncharacterized protein</fullName>
    </submittedName>
</protein>
<keyword evidence="4" id="KW-1185">Reference proteome</keyword>
<feature type="transmembrane region" description="Helical" evidence="2">
    <location>
        <begin position="72"/>
        <end position="92"/>
    </location>
</feature>
<dbReference type="Proteomes" id="UP000814176">
    <property type="component" value="Unassembled WGS sequence"/>
</dbReference>
<proteinExistence type="predicted"/>
<evidence type="ECO:0000313" key="3">
    <source>
        <dbReference type="EMBL" id="KAH9839715.1"/>
    </source>
</evidence>
<evidence type="ECO:0000256" key="1">
    <source>
        <dbReference type="SAM" id="MobiDB-lite"/>
    </source>
</evidence>
<organism evidence="3 4">
    <name type="scientific">Rhodofomes roseus</name>
    <dbReference type="NCBI Taxonomy" id="34475"/>
    <lineage>
        <taxon>Eukaryota</taxon>
        <taxon>Fungi</taxon>
        <taxon>Dikarya</taxon>
        <taxon>Basidiomycota</taxon>
        <taxon>Agaricomycotina</taxon>
        <taxon>Agaricomycetes</taxon>
        <taxon>Polyporales</taxon>
        <taxon>Rhodofomes</taxon>
    </lineage>
</organism>